<evidence type="ECO:0000313" key="3">
    <source>
        <dbReference type="EMBL" id="MBW47828.1"/>
    </source>
</evidence>
<accession>A0A2M4B4T8</accession>
<feature type="chain" id="PRO_5014610713" evidence="2">
    <location>
        <begin position="20"/>
        <end position="89"/>
    </location>
</feature>
<dbReference type="AlphaFoldDB" id="A0A2M4B4T8"/>
<evidence type="ECO:0000256" key="1">
    <source>
        <dbReference type="SAM" id="MobiDB-lite"/>
    </source>
</evidence>
<feature type="signal peptide" evidence="2">
    <location>
        <begin position="1"/>
        <end position="19"/>
    </location>
</feature>
<keyword evidence="2" id="KW-0732">Signal</keyword>
<reference evidence="3" key="1">
    <citation type="submission" date="2018-01" db="EMBL/GenBank/DDBJ databases">
        <title>An insight into the sialome of Amazonian anophelines.</title>
        <authorList>
            <person name="Ribeiro J.M."/>
            <person name="Scarpassa V."/>
            <person name="Calvo E."/>
        </authorList>
    </citation>
    <scope>NUCLEOTIDE SEQUENCE</scope>
    <source>
        <tissue evidence="3">Salivary glands</tissue>
    </source>
</reference>
<evidence type="ECO:0000256" key="2">
    <source>
        <dbReference type="SAM" id="SignalP"/>
    </source>
</evidence>
<feature type="compositionally biased region" description="Polar residues" evidence="1">
    <location>
        <begin position="41"/>
        <end position="52"/>
    </location>
</feature>
<dbReference type="EMBL" id="GGFK01014507">
    <property type="protein sequence ID" value="MBW47828.1"/>
    <property type="molecule type" value="Transcribed_RNA"/>
</dbReference>
<feature type="region of interest" description="Disordered" evidence="1">
    <location>
        <begin position="41"/>
        <end position="63"/>
    </location>
</feature>
<name>A0A2M4B4T8_9DIPT</name>
<organism evidence="3">
    <name type="scientific">Anopheles triannulatus</name>
    <dbReference type="NCBI Taxonomy" id="58253"/>
    <lineage>
        <taxon>Eukaryota</taxon>
        <taxon>Metazoa</taxon>
        <taxon>Ecdysozoa</taxon>
        <taxon>Arthropoda</taxon>
        <taxon>Hexapoda</taxon>
        <taxon>Insecta</taxon>
        <taxon>Pterygota</taxon>
        <taxon>Neoptera</taxon>
        <taxon>Endopterygota</taxon>
        <taxon>Diptera</taxon>
        <taxon>Nematocera</taxon>
        <taxon>Culicoidea</taxon>
        <taxon>Culicidae</taxon>
        <taxon>Anophelinae</taxon>
        <taxon>Anopheles</taxon>
    </lineage>
</organism>
<sequence>MKLSTFRAFGLSLLFGSEAANCNREAFFRKFGSIRLTAGSRGTSDFAPSSASVALRSNPPPPPPPPASAFTFIKSFSACCWCCCGCCWC</sequence>
<protein>
    <submittedName>
        <fullName evidence="3">Putative secreted protein</fullName>
    </submittedName>
</protein>
<proteinExistence type="predicted"/>